<accession>A0A8J2J8A1</accession>
<dbReference type="Pfam" id="PF19086">
    <property type="entry name" value="Terpene_syn_C_2"/>
    <property type="match status" value="1"/>
</dbReference>
<dbReference type="Proteomes" id="UP000708208">
    <property type="component" value="Unassembled WGS sequence"/>
</dbReference>
<dbReference type="EMBL" id="CAJVCH010021879">
    <property type="protein sequence ID" value="CAG7692061.1"/>
    <property type="molecule type" value="Genomic_DNA"/>
</dbReference>
<dbReference type="AlphaFoldDB" id="A0A8J2J8A1"/>
<organism evidence="1 2">
    <name type="scientific">Allacma fusca</name>
    <dbReference type="NCBI Taxonomy" id="39272"/>
    <lineage>
        <taxon>Eukaryota</taxon>
        <taxon>Metazoa</taxon>
        <taxon>Ecdysozoa</taxon>
        <taxon>Arthropoda</taxon>
        <taxon>Hexapoda</taxon>
        <taxon>Collembola</taxon>
        <taxon>Symphypleona</taxon>
        <taxon>Sminthuridae</taxon>
        <taxon>Allacma</taxon>
    </lineage>
</organism>
<keyword evidence="2" id="KW-1185">Reference proteome</keyword>
<name>A0A8J2J8A1_9HEXA</name>
<sequence>DITETKEGNDDFTPYVQSIGSSLIMKVWRYQVDCTNIKTDPLFICINDTSSYTGSLFELLIDITEDIRRSYGITEDSTEGCALQMGYMYTLRTWCGYKDQSFLLNLYTQYMLRNYIGGLLLCRELFFLLEGIQIPKRVRGNIFWDRCYEIFAFLPVRSNDIIGVEKEWRQMMTLGKPIDNVIFHYMVASNCSFEEAVSRAIRKHNLALKEFHDILRFFNNNKGSLIDLNETEKSVFEKSTSIMAESLACHIRGQTLMFRYKAGLQLTFEKRDIVEHMSLEI</sequence>
<reference evidence="1" key="1">
    <citation type="submission" date="2021-06" db="EMBL/GenBank/DDBJ databases">
        <authorList>
            <person name="Hodson N. C."/>
            <person name="Mongue J. A."/>
            <person name="Jaron S. K."/>
        </authorList>
    </citation>
    <scope>NUCLEOTIDE SEQUENCE</scope>
</reference>
<evidence type="ECO:0000313" key="1">
    <source>
        <dbReference type="EMBL" id="CAG7692061.1"/>
    </source>
</evidence>
<evidence type="ECO:0000313" key="2">
    <source>
        <dbReference type="Proteomes" id="UP000708208"/>
    </source>
</evidence>
<protein>
    <submittedName>
        <fullName evidence="1">Uncharacterized protein</fullName>
    </submittedName>
</protein>
<feature type="non-terminal residue" evidence="1">
    <location>
        <position position="1"/>
    </location>
</feature>
<proteinExistence type="predicted"/>
<comment type="caution">
    <text evidence="1">The sequence shown here is derived from an EMBL/GenBank/DDBJ whole genome shotgun (WGS) entry which is preliminary data.</text>
</comment>
<gene>
    <name evidence="1" type="ORF">AFUS01_LOCUS3615</name>
</gene>